<dbReference type="PROSITE" id="PS51257">
    <property type="entry name" value="PROKAR_LIPOPROTEIN"/>
    <property type="match status" value="1"/>
</dbReference>
<feature type="signal peptide" evidence="3">
    <location>
        <begin position="1"/>
        <end position="21"/>
    </location>
</feature>
<evidence type="ECO:0000256" key="3">
    <source>
        <dbReference type="SAM" id="SignalP"/>
    </source>
</evidence>
<evidence type="ECO:0000313" key="4">
    <source>
        <dbReference type="EMBL" id="MFD2705233.1"/>
    </source>
</evidence>
<dbReference type="EMBL" id="JBHUML010000002">
    <property type="protein sequence ID" value="MFD2705233.1"/>
    <property type="molecule type" value="Genomic_DNA"/>
</dbReference>
<dbReference type="Gene3D" id="3.40.190.150">
    <property type="entry name" value="Bordetella uptake gene, domain 1"/>
    <property type="match status" value="1"/>
</dbReference>
<keyword evidence="3" id="KW-0732">Signal</keyword>
<dbReference type="PANTHER" id="PTHR42928:SF5">
    <property type="entry name" value="BLR1237 PROTEIN"/>
    <property type="match status" value="1"/>
</dbReference>
<gene>
    <name evidence="4" type="ORF">ACFSUB_07110</name>
</gene>
<dbReference type="Pfam" id="PF03401">
    <property type="entry name" value="TctC"/>
    <property type="match status" value="1"/>
</dbReference>
<feature type="chain" id="PRO_5045498220" evidence="3">
    <location>
        <begin position="22"/>
        <end position="368"/>
    </location>
</feature>
<name>A0ABW5T122_9BACI</name>
<evidence type="ECO:0000313" key="5">
    <source>
        <dbReference type="Proteomes" id="UP001597520"/>
    </source>
</evidence>
<comment type="similarity">
    <text evidence="1">Belongs to the UPF0065 (bug) family.</text>
</comment>
<reference evidence="5" key="1">
    <citation type="journal article" date="2019" name="Int. J. Syst. Evol. Microbiol.">
        <title>The Global Catalogue of Microorganisms (GCM) 10K type strain sequencing project: providing services to taxonomists for standard genome sequencing and annotation.</title>
        <authorList>
            <consortium name="The Broad Institute Genomics Platform"/>
            <consortium name="The Broad Institute Genome Sequencing Center for Infectious Disease"/>
            <person name="Wu L."/>
            <person name="Ma J."/>
        </authorList>
    </citation>
    <scope>NUCLEOTIDE SEQUENCE [LARGE SCALE GENOMIC DNA]</scope>
    <source>
        <strain evidence="5">KCTC 33792</strain>
    </source>
</reference>
<feature type="region of interest" description="Disordered" evidence="2">
    <location>
        <begin position="23"/>
        <end position="52"/>
    </location>
</feature>
<protein>
    <submittedName>
        <fullName evidence="4">Tripartite tricarboxylate transporter substrate-binding protein</fullName>
    </submittedName>
</protein>
<dbReference type="Proteomes" id="UP001597520">
    <property type="component" value="Unassembled WGS sequence"/>
</dbReference>
<proteinExistence type="inferred from homology"/>
<dbReference type="Gene3D" id="3.40.190.10">
    <property type="entry name" value="Periplasmic binding protein-like II"/>
    <property type="match status" value="1"/>
</dbReference>
<keyword evidence="5" id="KW-1185">Reference proteome</keyword>
<comment type="caution">
    <text evidence="4">The sequence shown here is derived from an EMBL/GenBank/DDBJ whole genome shotgun (WGS) entry which is preliminary data.</text>
</comment>
<accession>A0ABW5T122</accession>
<evidence type="ECO:0000256" key="2">
    <source>
        <dbReference type="SAM" id="MobiDB-lite"/>
    </source>
</evidence>
<dbReference type="InterPro" id="IPR005064">
    <property type="entry name" value="BUG"/>
</dbReference>
<dbReference type="RefSeq" id="WP_380712494.1">
    <property type="nucleotide sequence ID" value="NZ_JBHUML010000002.1"/>
</dbReference>
<organism evidence="4 5">
    <name type="scientific">Salibacterium lacus</name>
    <dbReference type="NCBI Taxonomy" id="1898109"/>
    <lineage>
        <taxon>Bacteria</taxon>
        <taxon>Bacillati</taxon>
        <taxon>Bacillota</taxon>
        <taxon>Bacilli</taxon>
        <taxon>Bacillales</taxon>
        <taxon>Bacillaceae</taxon>
    </lineage>
</organism>
<sequence>MKKMVYLLMAALLGIILTACGNSSGSEETGGNGESGGSEETTADSGGGSEEAGLDLSRMRVVIGSTSTGGDTYQNAEAVSRYTEDILNTNMQVDAVGGVQAFDALSSAPNDGRTVMFFHDMAYLGVEYGSFDQSHELENYTIGPMVATNPGNAFLTSADAPYDSMAESAEWLENNPNEEITVAIQAGGVSEIVFNGYYLWVQEEFGQEVSDRIKAYVTGSQQDKDQALWDGNADIIHGSIGANNQYTKDGVEDQVKMKFLGITAGERVEGYDIPTMAEQGITVDGEEFVFDKEFFFLLPKEVNENVVTALDNAVSQVAENEEYQSDLNNNAYTPNYMPSDEAEEYLLDKRETMRSIIERAPDLNNIAK</sequence>
<dbReference type="InterPro" id="IPR042100">
    <property type="entry name" value="Bug_dom1"/>
</dbReference>
<evidence type="ECO:0000256" key="1">
    <source>
        <dbReference type="ARBA" id="ARBA00006987"/>
    </source>
</evidence>
<dbReference type="PANTHER" id="PTHR42928">
    <property type="entry name" value="TRICARBOXYLATE-BINDING PROTEIN"/>
    <property type="match status" value="1"/>
</dbReference>